<keyword evidence="4" id="KW-0347">Helicase</keyword>
<feature type="domain" description="RNase III" evidence="8">
    <location>
        <begin position="467"/>
        <end position="620"/>
    </location>
</feature>
<evidence type="ECO:0000256" key="2">
    <source>
        <dbReference type="ARBA" id="ARBA00022741"/>
    </source>
</evidence>
<reference evidence="10" key="1">
    <citation type="journal article" date="2023" name="BMC Genomics">
        <title>Chromosome-level genome assemblies of Cutaneotrichosporon spp. (Trichosporonales, Basidiomycota) reveal imbalanced evolution between nucleotide sequences and chromosome synteny.</title>
        <authorList>
            <person name="Kobayashi Y."/>
            <person name="Kayamori A."/>
            <person name="Aoki K."/>
            <person name="Shiwa Y."/>
            <person name="Matsutani M."/>
            <person name="Fujita N."/>
            <person name="Sugita T."/>
            <person name="Iwasaki W."/>
            <person name="Tanaka N."/>
            <person name="Takashima M."/>
        </authorList>
    </citation>
    <scope>NUCLEOTIDE SEQUENCE</scope>
    <source>
        <strain evidence="10">HIS019</strain>
    </source>
</reference>
<keyword evidence="3" id="KW-0378">Hydrolase</keyword>
<accession>A0AA48I6R3</accession>
<evidence type="ECO:0000256" key="6">
    <source>
        <dbReference type="PROSITE-ProRule" id="PRU00657"/>
    </source>
</evidence>
<protein>
    <submittedName>
        <fullName evidence="10">Uncharacterized protein</fullName>
    </submittedName>
</protein>
<dbReference type="PROSITE" id="PS51327">
    <property type="entry name" value="DICER_DSRBF"/>
    <property type="match status" value="1"/>
</dbReference>
<feature type="region of interest" description="Disordered" evidence="7">
    <location>
        <begin position="1"/>
        <end position="64"/>
    </location>
</feature>
<dbReference type="CDD" id="cd00593">
    <property type="entry name" value="RIBOc"/>
    <property type="match status" value="2"/>
</dbReference>
<evidence type="ECO:0000313" key="11">
    <source>
        <dbReference type="Proteomes" id="UP001233271"/>
    </source>
</evidence>
<dbReference type="InterPro" id="IPR038248">
    <property type="entry name" value="Dicer_dimer_sf"/>
</dbReference>
<dbReference type="Pfam" id="PF00636">
    <property type="entry name" value="Ribonuclease_3"/>
    <property type="match status" value="2"/>
</dbReference>
<dbReference type="PROSITE" id="PS50142">
    <property type="entry name" value="RNASE_3_2"/>
    <property type="match status" value="2"/>
</dbReference>
<dbReference type="SUPFAM" id="SSF69065">
    <property type="entry name" value="RNase III domain-like"/>
    <property type="match status" value="2"/>
</dbReference>
<dbReference type="Pfam" id="PF03368">
    <property type="entry name" value="Dicer_dimer"/>
    <property type="match status" value="1"/>
</dbReference>
<dbReference type="GO" id="GO:0004525">
    <property type="term" value="F:ribonuclease III activity"/>
    <property type="evidence" value="ECO:0007669"/>
    <property type="project" value="InterPro"/>
</dbReference>
<sequence>MTDPLPAPGPSSSQAKRKRSSDNDPSNGLTGKKSKGKAKESAGAKPGDQLVFREPHDIETPPSLTMENATGILSEYAGSLRNNLAIHGLEWDVKEHDGKFERQGFSATITLPFNSPVRTAQGDRQKSKKLAKAAASMDAVLQLMRYGEIGTDFSLHPMHPGHRKRKETKATAVTDTVQKIRHYLTGPKWWANTPCLDASNAANLFGSVIKIEIEGFPDKSAECRPLLLVTSRPLPFDGGSFDVSGNKVHSFAQLSPSFPLKIRPKDLERAIAYSTVLFKGVCHRTIEFHASYARYVILPLKWAAIVNPGRPLTRDDVSWGEVVDSWESPLQPLRYREYGELKAQCQGRVICGKASRLRWVVLGVRDDLRPSSIRHGNIRYDTLSKGERKLYGYAPNAVVTDPTQPLLDVEVEIENIVTGIISNLEVESVRRELVLPELLKVHSISAGTFRTASLLPTLIPMLDTQLLGMEMSETLFGGRIKSCFAREAITTSQARPVASLQDYQRLELLGDNVLRLVVDSLLYVHMAEPSQDGNLPGEGALVAAGNIIQQNTTLTACAEKANIDYYIRGVYRSPAEWLPLGWSAPGTNPMPTSAKHQDLGKKVMADVTEALVGATLLSAQDDVLQFLSNRDGLELVLATMRDLKIPAPQLKWADLRGLRLPDKFLSEMPCKPLTVLGYAFKEPAKGRIALSATKERVHFERYEHIGDSLVGLMSMLHLWNDYPLASNAALTNAKQSRVSNGSLAAFLVSSGLVDLLTDDSSVTARQAAKVAAGLRAAQAKVNVLDAVGQRSAYWNSVPTKKNMADHLEALFGAILDDSDFDPRPAMKVYDTYVAPFMRQYAIPPTDSGTHPHTTLQEMLGKRNCYGLVKELENVYDDNQKVVKCIITVKIHDRVVGVAEGQTRPVAERLAFTAAVEHVKSNRNTHLCNCKRN</sequence>
<evidence type="ECO:0000256" key="4">
    <source>
        <dbReference type="ARBA" id="ARBA00022806"/>
    </source>
</evidence>
<proteinExistence type="predicted"/>
<gene>
    <name evidence="10" type="ORF">CcaverHIS019_0202620</name>
</gene>
<keyword evidence="5" id="KW-0067">ATP-binding</keyword>
<dbReference type="Gene3D" id="1.10.1520.10">
    <property type="entry name" value="Ribonuclease III domain"/>
    <property type="match status" value="2"/>
</dbReference>
<evidence type="ECO:0000256" key="3">
    <source>
        <dbReference type="ARBA" id="ARBA00022801"/>
    </source>
</evidence>
<keyword evidence="2" id="KW-0547">Nucleotide-binding</keyword>
<dbReference type="GO" id="GO:0003723">
    <property type="term" value="F:RNA binding"/>
    <property type="evidence" value="ECO:0007669"/>
    <property type="project" value="UniProtKB-UniRule"/>
</dbReference>
<keyword evidence="11" id="KW-1185">Reference proteome</keyword>
<evidence type="ECO:0000259" key="9">
    <source>
        <dbReference type="PROSITE" id="PS51327"/>
    </source>
</evidence>
<dbReference type="SUPFAM" id="SSF54768">
    <property type="entry name" value="dsRNA-binding domain-like"/>
    <property type="match status" value="1"/>
</dbReference>
<dbReference type="GO" id="GO:0006396">
    <property type="term" value="P:RNA processing"/>
    <property type="evidence" value="ECO:0007669"/>
    <property type="project" value="InterPro"/>
</dbReference>
<dbReference type="PANTHER" id="PTHR14950:SF37">
    <property type="entry name" value="ENDORIBONUCLEASE DICER"/>
    <property type="match status" value="1"/>
</dbReference>
<dbReference type="RefSeq" id="XP_060454166.1">
    <property type="nucleotide sequence ID" value="XM_060597254.1"/>
</dbReference>
<dbReference type="GO" id="GO:0004386">
    <property type="term" value="F:helicase activity"/>
    <property type="evidence" value="ECO:0007669"/>
    <property type="project" value="UniProtKB-KW"/>
</dbReference>
<organism evidence="10 11">
    <name type="scientific">Cutaneotrichosporon cavernicola</name>
    <dbReference type="NCBI Taxonomy" id="279322"/>
    <lineage>
        <taxon>Eukaryota</taxon>
        <taxon>Fungi</taxon>
        <taxon>Dikarya</taxon>
        <taxon>Basidiomycota</taxon>
        <taxon>Agaricomycotina</taxon>
        <taxon>Tremellomycetes</taxon>
        <taxon>Trichosporonales</taxon>
        <taxon>Trichosporonaceae</taxon>
        <taxon>Cutaneotrichosporon</taxon>
    </lineage>
</organism>
<name>A0AA48I6R3_9TREE</name>
<keyword evidence="1" id="KW-0677">Repeat</keyword>
<feature type="domain" description="Dicer dsRNA-binding fold" evidence="9">
    <location>
        <begin position="69"/>
        <end position="163"/>
    </location>
</feature>
<dbReference type="GO" id="GO:0005524">
    <property type="term" value="F:ATP binding"/>
    <property type="evidence" value="ECO:0007669"/>
    <property type="project" value="UniProtKB-KW"/>
</dbReference>
<dbReference type="InterPro" id="IPR036389">
    <property type="entry name" value="RNase_III_sf"/>
</dbReference>
<dbReference type="InterPro" id="IPR000999">
    <property type="entry name" value="RNase_III_dom"/>
</dbReference>
<dbReference type="KEGG" id="ccac:CcaHIS019_0202620"/>
<evidence type="ECO:0000256" key="1">
    <source>
        <dbReference type="ARBA" id="ARBA00022737"/>
    </source>
</evidence>
<dbReference type="GeneID" id="85492771"/>
<dbReference type="AlphaFoldDB" id="A0AA48I6R3"/>
<dbReference type="EMBL" id="AP028213">
    <property type="protein sequence ID" value="BEI88900.1"/>
    <property type="molecule type" value="Genomic_DNA"/>
</dbReference>
<dbReference type="SMART" id="SM00535">
    <property type="entry name" value="RIBOc"/>
    <property type="match status" value="1"/>
</dbReference>
<evidence type="ECO:0000313" key="10">
    <source>
        <dbReference type="EMBL" id="BEI88900.1"/>
    </source>
</evidence>
<evidence type="ECO:0000256" key="7">
    <source>
        <dbReference type="SAM" id="MobiDB-lite"/>
    </source>
</evidence>
<dbReference type="Gene3D" id="3.30.160.380">
    <property type="entry name" value="Dicer dimerisation domain"/>
    <property type="match status" value="1"/>
</dbReference>
<evidence type="ECO:0000259" key="8">
    <source>
        <dbReference type="PROSITE" id="PS50142"/>
    </source>
</evidence>
<evidence type="ECO:0000256" key="5">
    <source>
        <dbReference type="ARBA" id="ARBA00022840"/>
    </source>
</evidence>
<dbReference type="Proteomes" id="UP001233271">
    <property type="component" value="Chromosome 2"/>
</dbReference>
<dbReference type="PANTHER" id="PTHR14950">
    <property type="entry name" value="DICER-RELATED"/>
    <property type="match status" value="1"/>
</dbReference>
<keyword evidence="6" id="KW-0694">RNA-binding</keyword>
<feature type="domain" description="RNase III" evidence="8">
    <location>
        <begin position="691"/>
        <end position="819"/>
    </location>
</feature>
<dbReference type="InterPro" id="IPR005034">
    <property type="entry name" value="Dicer_dimerisation"/>
</dbReference>